<sequence>MQAANVVIRPYRTDDAPHMARLYYDAVHGLGRRAYSATQVAAWAPAPLQPIDVLNRAADGRTTFVAADASDQAVAYVDLEADGHVDHLYCHPDFAGQGVASRLLETVVRQALEQGLAVLYVEASELARPVFERHGFTVTARRDFEVRGVPIHNYAMRRELT</sequence>
<keyword evidence="2" id="KW-0808">Transferase</keyword>
<dbReference type="InterPro" id="IPR052564">
    <property type="entry name" value="N-acetyltrans/Recomb-assoc"/>
</dbReference>
<dbReference type="CDD" id="cd04301">
    <property type="entry name" value="NAT_SF"/>
    <property type="match status" value="1"/>
</dbReference>
<accession>A0A2N5DKE7</accession>
<keyword evidence="3" id="KW-1185">Reference proteome</keyword>
<evidence type="ECO:0000313" key="2">
    <source>
        <dbReference type="EMBL" id="PLR26520.1"/>
    </source>
</evidence>
<reference evidence="2 3" key="1">
    <citation type="submission" date="2017-12" db="EMBL/GenBank/DDBJ databases">
        <title>The genome sequence of Caulobacter sp. 410.</title>
        <authorList>
            <person name="Gao J."/>
            <person name="Mao X."/>
            <person name="Sun J."/>
        </authorList>
    </citation>
    <scope>NUCLEOTIDE SEQUENCE [LARGE SCALE GENOMIC DNA]</scope>
    <source>
        <strain evidence="2 3">410</strain>
    </source>
</reference>
<dbReference type="Proteomes" id="UP000234479">
    <property type="component" value="Unassembled WGS sequence"/>
</dbReference>
<organism evidence="2 3">
    <name type="scientific">Caulobacter zeae</name>
    <dbReference type="NCBI Taxonomy" id="2055137"/>
    <lineage>
        <taxon>Bacteria</taxon>
        <taxon>Pseudomonadati</taxon>
        <taxon>Pseudomonadota</taxon>
        <taxon>Alphaproteobacteria</taxon>
        <taxon>Caulobacterales</taxon>
        <taxon>Caulobacteraceae</taxon>
        <taxon>Caulobacter</taxon>
    </lineage>
</organism>
<dbReference type="InterPro" id="IPR016181">
    <property type="entry name" value="Acyl_CoA_acyltransferase"/>
</dbReference>
<dbReference type="PANTHER" id="PTHR43451:SF1">
    <property type="entry name" value="ACETYLTRANSFERASE"/>
    <property type="match status" value="1"/>
</dbReference>
<feature type="domain" description="N-acetyltransferase" evidence="1">
    <location>
        <begin position="6"/>
        <end position="161"/>
    </location>
</feature>
<dbReference type="Pfam" id="PF13673">
    <property type="entry name" value="Acetyltransf_10"/>
    <property type="match status" value="1"/>
</dbReference>
<comment type="caution">
    <text evidence="2">The sequence shown here is derived from an EMBL/GenBank/DDBJ whole genome shotgun (WGS) entry which is preliminary data.</text>
</comment>
<proteinExistence type="predicted"/>
<dbReference type="PANTHER" id="PTHR43451">
    <property type="entry name" value="ACETYLTRANSFERASE (GNAT) FAMILY PROTEIN"/>
    <property type="match status" value="1"/>
</dbReference>
<dbReference type="Gene3D" id="3.40.630.30">
    <property type="match status" value="1"/>
</dbReference>
<dbReference type="OrthoDB" id="9789081at2"/>
<dbReference type="EMBL" id="PJRS01000018">
    <property type="protein sequence ID" value="PLR26520.1"/>
    <property type="molecule type" value="Genomic_DNA"/>
</dbReference>
<evidence type="ECO:0000313" key="3">
    <source>
        <dbReference type="Proteomes" id="UP000234479"/>
    </source>
</evidence>
<dbReference type="PROSITE" id="PS51186">
    <property type="entry name" value="GNAT"/>
    <property type="match status" value="1"/>
</dbReference>
<dbReference type="GO" id="GO:0016747">
    <property type="term" value="F:acyltransferase activity, transferring groups other than amino-acyl groups"/>
    <property type="evidence" value="ECO:0007669"/>
    <property type="project" value="InterPro"/>
</dbReference>
<gene>
    <name evidence="2" type="ORF">SGCZBJ_09245</name>
</gene>
<dbReference type="SUPFAM" id="SSF55729">
    <property type="entry name" value="Acyl-CoA N-acyltransferases (Nat)"/>
    <property type="match status" value="1"/>
</dbReference>
<protein>
    <submittedName>
        <fullName evidence="2">GNAT family N-acetyltransferase</fullName>
    </submittedName>
</protein>
<dbReference type="AlphaFoldDB" id="A0A2N5DKE7"/>
<dbReference type="RefSeq" id="WP_101717714.1">
    <property type="nucleotide sequence ID" value="NZ_PJRS01000018.1"/>
</dbReference>
<dbReference type="InterPro" id="IPR000182">
    <property type="entry name" value="GNAT_dom"/>
</dbReference>
<name>A0A2N5DKE7_9CAUL</name>
<evidence type="ECO:0000259" key="1">
    <source>
        <dbReference type="PROSITE" id="PS51186"/>
    </source>
</evidence>